<gene>
    <name evidence="5" type="primary">KLHL9</name>
    <name evidence="5" type="ORF">AVEN_260477_1</name>
</gene>
<dbReference type="Pfam" id="PF00651">
    <property type="entry name" value="BTB"/>
    <property type="match status" value="1"/>
</dbReference>
<dbReference type="Gene3D" id="3.30.710.10">
    <property type="entry name" value="Potassium Channel Kv1.1, Chain A"/>
    <property type="match status" value="1"/>
</dbReference>
<dbReference type="Pfam" id="PF07707">
    <property type="entry name" value="BACK"/>
    <property type="match status" value="1"/>
</dbReference>
<reference evidence="5 6" key="1">
    <citation type="journal article" date="2019" name="Sci. Rep.">
        <title>Orb-weaving spider Araneus ventricosus genome elucidates the spidroin gene catalogue.</title>
        <authorList>
            <person name="Kono N."/>
            <person name="Nakamura H."/>
            <person name="Ohtoshi R."/>
            <person name="Moran D.A.P."/>
            <person name="Shinohara A."/>
            <person name="Yoshida Y."/>
            <person name="Fujiwara M."/>
            <person name="Mori M."/>
            <person name="Tomita M."/>
            <person name="Arakawa K."/>
        </authorList>
    </citation>
    <scope>NUCLEOTIDE SEQUENCE [LARGE SCALE GENOMIC DNA]</scope>
</reference>
<sequence length="583" mass="67465">MTQYIGSGYEKFGALEGFCDAVLKTYDGYSFKVHRVILSGNSSYFRALFLFGGCDQSNAEYLLSLFSGRAVSQVLHFLYGGKVFLDADNIVELLLAADYYLLDELLLKCQTFALKHLSLTNCVEIFIASYINERLKLLKCSRRFILLNFGKLLDQPTNELSDIPFELFKSLMEDDSLNIPDERYIWRAVEKWVGNSSERLSAARELLTTIRFCNLNTHLVQYLQKSDILRNNPYMKELNDILLTTKLPELGAIFKNELSSKYPKTDLSRPRQPKRLYLIAKITYERTDLYVTYNEDIYIRRKITLQANNDCQPDHMVVVDHLAYMFRFHTGQGIVFNLLDKSWSEMEIMNRPHSNQIIVHTGHFIYTVGEDYNAPESDSSELLCTFERYDTRIQSWKHLGSTFNSKTAASIGNKIYIHSENPLTQVMTIEVYDTISGTFSSIPAPPECSLPREGYNLRAMIAYDNQLFVIEGSDDNGSLNVVEVYSPETCIWKKFQSLPCGLIAPGVRILDDKLIVFDEFEENWSPVFWNKKAKVWEPFRSKCLHPMKKHLFCPIEDCDSITCLMNENFSCEQNWEFFEDEIF</sequence>
<dbReference type="SUPFAM" id="SSF117281">
    <property type="entry name" value="Kelch motif"/>
    <property type="match status" value="1"/>
</dbReference>
<dbReference type="SMART" id="SM00225">
    <property type="entry name" value="BTB"/>
    <property type="match status" value="1"/>
</dbReference>
<dbReference type="PANTHER" id="PTHR24412">
    <property type="entry name" value="KELCH PROTEIN"/>
    <property type="match status" value="1"/>
</dbReference>
<evidence type="ECO:0000313" key="6">
    <source>
        <dbReference type="Proteomes" id="UP000499080"/>
    </source>
</evidence>
<name>A0A4Y2W1D5_ARAVE</name>
<dbReference type="SUPFAM" id="SSF54695">
    <property type="entry name" value="POZ domain"/>
    <property type="match status" value="1"/>
</dbReference>
<organism evidence="5 6">
    <name type="scientific">Araneus ventricosus</name>
    <name type="common">Orbweaver spider</name>
    <name type="synonym">Epeira ventricosa</name>
    <dbReference type="NCBI Taxonomy" id="182803"/>
    <lineage>
        <taxon>Eukaryota</taxon>
        <taxon>Metazoa</taxon>
        <taxon>Ecdysozoa</taxon>
        <taxon>Arthropoda</taxon>
        <taxon>Chelicerata</taxon>
        <taxon>Arachnida</taxon>
        <taxon>Araneae</taxon>
        <taxon>Araneomorphae</taxon>
        <taxon>Entelegynae</taxon>
        <taxon>Araneoidea</taxon>
        <taxon>Araneidae</taxon>
        <taxon>Araneus</taxon>
    </lineage>
</organism>
<dbReference type="EMBL" id="BGPR01054443">
    <property type="protein sequence ID" value="GBO31199.1"/>
    <property type="molecule type" value="Genomic_DNA"/>
</dbReference>
<dbReference type="SMART" id="SM00875">
    <property type="entry name" value="BACK"/>
    <property type="match status" value="1"/>
</dbReference>
<dbReference type="InterPro" id="IPR000210">
    <property type="entry name" value="BTB/POZ_dom"/>
</dbReference>
<dbReference type="Gene3D" id="1.25.40.420">
    <property type="match status" value="1"/>
</dbReference>
<accession>A0A4Y2W1D5</accession>
<feature type="domain" description="BTB" evidence="4">
    <location>
        <begin position="19"/>
        <end position="87"/>
    </location>
</feature>
<proteinExistence type="predicted"/>
<dbReference type="GO" id="GO:0003779">
    <property type="term" value="F:actin binding"/>
    <property type="evidence" value="ECO:0007669"/>
    <property type="project" value="UniProtKB-KW"/>
</dbReference>
<dbReference type="InterPro" id="IPR015915">
    <property type="entry name" value="Kelch-typ_b-propeller"/>
</dbReference>
<dbReference type="AlphaFoldDB" id="A0A4Y2W1D5"/>
<dbReference type="InterPro" id="IPR006652">
    <property type="entry name" value="Kelch_1"/>
</dbReference>
<keyword evidence="1" id="KW-0880">Kelch repeat</keyword>
<dbReference type="Proteomes" id="UP000499080">
    <property type="component" value="Unassembled WGS sequence"/>
</dbReference>
<evidence type="ECO:0000256" key="1">
    <source>
        <dbReference type="ARBA" id="ARBA00022441"/>
    </source>
</evidence>
<keyword evidence="2" id="KW-0677">Repeat</keyword>
<evidence type="ECO:0000256" key="3">
    <source>
        <dbReference type="ARBA" id="ARBA00023203"/>
    </source>
</evidence>
<dbReference type="PANTHER" id="PTHR24412:SF489">
    <property type="entry name" value="RING FINGER DOMAIN AND KELCH REPEAT-CONTAINING PROTEIN DDB_G0271372"/>
    <property type="match status" value="1"/>
</dbReference>
<dbReference type="InterPro" id="IPR011333">
    <property type="entry name" value="SKP1/BTB/POZ_sf"/>
</dbReference>
<keyword evidence="6" id="KW-1185">Reference proteome</keyword>
<dbReference type="OrthoDB" id="45365at2759"/>
<dbReference type="Pfam" id="PF01344">
    <property type="entry name" value="Kelch_1"/>
    <property type="match status" value="1"/>
</dbReference>
<comment type="caution">
    <text evidence="5">The sequence shown here is derived from an EMBL/GenBank/DDBJ whole genome shotgun (WGS) entry which is preliminary data.</text>
</comment>
<keyword evidence="3" id="KW-0009">Actin-binding</keyword>
<dbReference type="Gene3D" id="2.120.10.80">
    <property type="entry name" value="Kelch-type beta propeller"/>
    <property type="match status" value="1"/>
</dbReference>
<evidence type="ECO:0000259" key="4">
    <source>
        <dbReference type="PROSITE" id="PS50097"/>
    </source>
</evidence>
<protein>
    <submittedName>
        <fullName evidence="5">Kelch-like protein 9</fullName>
    </submittedName>
</protein>
<dbReference type="CDD" id="cd18186">
    <property type="entry name" value="BTB_POZ_ZBTB_KLHL-like"/>
    <property type="match status" value="1"/>
</dbReference>
<dbReference type="InterPro" id="IPR011705">
    <property type="entry name" value="BACK"/>
</dbReference>
<evidence type="ECO:0000256" key="2">
    <source>
        <dbReference type="ARBA" id="ARBA00022737"/>
    </source>
</evidence>
<evidence type="ECO:0000313" key="5">
    <source>
        <dbReference type="EMBL" id="GBO31199.1"/>
    </source>
</evidence>
<dbReference type="PROSITE" id="PS50097">
    <property type="entry name" value="BTB"/>
    <property type="match status" value="1"/>
</dbReference>